<protein>
    <submittedName>
        <fullName evidence="2">Pimeloyl-ACP methyl ester carboxylesterase</fullName>
    </submittedName>
</protein>
<dbReference type="Pfam" id="PF12697">
    <property type="entry name" value="Abhydrolase_6"/>
    <property type="match status" value="1"/>
</dbReference>
<dbReference type="SUPFAM" id="SSF53474">
    <property type="entry name" value="alpha/beta-Hydrolases"/>
    <property type="match status" value="1"/>
</dbReference>
<name>A0A495D2Z4_9PROT</name>
<evidence type="ECO:0000259" key="1">
    <source>
        <dbReference type="Pfam" id="PF12697"/>
    </source>
</evidence>
<dbReference type="InterPro" id="IPR000073">
    <property type="entry name" value="AB_hydrolase_1"/>
</dbReference>
<dbReference type="Gene3D" id="3.40.50.1820">
    <property type="entry name" value="alpha/beta hydrolase"/>
    <property type="match status" value="1"/>
</dbReference>
<comment type="caution">
    <text evidence="2">The sequence shown here is derived from an EMBL/GenBank/DDBJ whole genome shotgun (WGS) entry which is preliminary data.</text>
</comment>
<sequence>MKPCGSGKMSIGGWIAIAVAIVVGATAGQADGQGPDGVMSGSVQIERFGSPAGRDVILVPGLATPGEVWADTVAALGDDVDAHVVTLAGFGDVPAVPRGEAGVVGGAIADLTTWLESEGGEGAVLIGHSMGAQIALQVAAELPDRVDAVIVVDSAPFFARLFNPAITTDQAAAYAAGMSGQMAAAPREQFLAMSRQGLAVQSITADGQAQVMGWMEQADQSVVAAAMGEVMGTDFSPVLPRVSAPVTILFATSEGMPVSPAQLESLYADQYGALADHELRRIDGSRHFIMLDQPDAFQAVLVDVLATTR</sequence>
<evidence type="ECO:0000313" key="3">
    <source>
        <dbReference type="Proteomes" id="UP000273675"/>
    </source>
</evidence>
<dbReference type="EMBL" id="RBIM01000007">
    <property type="protein sequence ID" value="RKQ95310.1"/>
    <property type="molecule type" value="Genomic_DNA"/>
</dbReference>
<dbReference type="PANTHER" id="PTHR43194:SF5">
    <property type="entry name" value="PIMELOYL-[ACYL-CARRIER PROTEIN] METHYL ESTER ESTERASE"/>
    <property type="match status" value="1"/>
</dbReference>
<dbReference type="InterPro" id="IPR029058">
    <property type="entry name" value="AB_hydrolase_fold"/>
</dbReference>
<feature type="domain" description="AB hydrolase-1" evidence="1">
    <location>
        <begin position="56"/>
        <end position="297"/>
    </location>
</feature>
<accession>A0A495D2Z4</accession>
<dbReference type="InterPro" id="IPR050228">
    <property type="entry name" value="Carboxylesterase_BioH"/>
</dbReference>
<proteinExistence type="predicted"/>
<reference evidence="2 3" key="1">
    <citation type="submission" date="2018-10" db="EMBL/GenBank/DDBJ databases">
        <title>Genomic Encyclopedia of Type Strains, Phase IV (KMG-IV): sequencing the most valuable type-strain genomes for metagenomic binning, comparative biology and taxonomic classification.</title>
        <authorList>
            <person name="Goeker M."/>
        </authorList>
    </citation>
    <scope>NUCLEOTIDE SEQUENCE [LARGE SCALE GENOMIC DNA]</scope>
    <source>
        <strain evidence="2 3">DSM 4734</strain>
    </source>
</reference>
<gene>
    <name evidence="2" type="ORF">C7435_3000</name>
</gene>
<dbReference type="AlphaFoldDB" id="A0A495D2Z4"/>
<dbReference type="Proteomes" id="UP000273675">
    <property type="component" value="Unassembled WGS sequence"/>
</dbReference>
<dbReference type="PANTHER" id="PTHR43194">
    <property type="entry name" value="HYDROLASE ALPHA/BETA FOLD FAMILY"/>
    <property type="match status" value="1"/>
</dbReference>
<evidence type="ECO:0000313" key="2">
    <source>
        <dbReference type="EMBL" id="RKQ95310.1"/>
    </source>
</evidence>
<organism evidence="2 3">
    <name type="scientific">Maricaulis maris</name>
    <dbReference type="NCBI Taxonomy" id="74318"/>
    <lineage>
        <taxon>Bacteria</taxon>
        <taxon>Pseudomonadati</taxon>
        <taxon>Pseudomonadota</taxon>
        <taxon>Alphaproteobacteria</taxon>
        <taxon>Maricaulales</taxon>
        <taxon>Maricaulaceae</taxon>
        <taxon>Maricaulis</taxon>
    </lineage>
</organism>